<dbReference type="STRING" id="1121353.H924_06970"/>
<feature type="transmembrane region" description="Helical" evidence="1">
    <location>
        <begin position="12"/>
        <end position="28"/>
    </location>
</feature>
<dbReference type="EMBL" id="CP004354">
    <property type="protein sequence ID" value="AGG66838.1"/>
    <property type="molecule type" value="Genomic_DNA"/>
</dbReference>
<protein>
    <submittedName>
        <fullName evidence="2">Uncharacterized protein</fullName>
    </submittedName>
</protein>
<keyword evidence="1" id="KW-1133">Transmembrane helix</keyword>
<sequence>MQIAKVITEISAPWLSNIVLFLTLGLALDAVPAGLGAALFSGVLPMVAIVWMQRRGQVSDHHVTKAQQRSRVFLIIAVLLGILCLYLALVDTPREIWVIFAAAVVFIAVYAFITKVIGIKLSVHVGLWVCVYGFLAISLSSWWFLAVAATPLVWWSRIKLAHHTNKEAGLGFLVGFVLLVVASISV</sequence>
<feature type="transmembrane region" description="Helical" evidence="1">
    <location>
        <begin position="168"/>
        <end position="185"/>
    </location>
</feature>
<organism evidence="2 3">
    <name type="scientific">Corynebacterium callunae DSM 20147</name>
    <dbReference type="NCBI Taxonomy" id="1121353"/>
    <lineage>
        <taxon>Bacteria</taxon>
        <taxon>Bacillati</taxon>
        <taxon>Actinomycetota</taxon>
        <taxon>Actinomycetes</taxon>
        <taxon>Mycobacteriales</taxon>
        <taxon>Corynebacteriaceae</taxon>
        <taxon>Corynebacterium</taxon>
    </lineage>
</organism>
<feature type="transmembrane region" description="Helical" evidence="1">
    <location>
        <begin position="72"/>
        <end position="90"/>
    </location>
</feature>
<accession>M1UYY0</accession>
<dbReference type="eggNOG" id="COG0671">
    <property type="taxonomic scope" value="Bacteria"/>
</dbReference>
<dbReference type="OrthoDB" id="4935320at2"/>
<feature type="transmembrane region" description="Helical" evidence="1">
    <location>
        <begin position="125"/>
        <end position="148"/>
    </location>
</feature>
<evidence type="ECO:0000256" key="1">
    <source>
        <dbReference type="SAM" id="Phobius"/>
    </source>
</evidence>
<keyword evidence="3" id="KW-1185">Reference proteome</keyword>
<evidence type="ECO:0000313" key="2">
    <source>
        <dbReference type="EMBL" id="AGG66838.1"/>
    </source>
</evidence>
<keyword evidence="1" id="KW-0472">Membrane</keyword>
<name>M1UYY0_9CORY</name>
<dbReference type="PATRIC" id="fig|1121353.3.peg.1421"/>
<dbReference type="HOGENOM" id="CLU_093776_0_0_11"/>
<proteinExistence type="predicted"/>
<feature type="transmembrane region" description="Helical" evidence="1">
    <location>
        <begin position="34"/>
        <end position="52"/>
    </location>
</feature>
<reference evidence="2 3" key="1">
    <citation type="submission" date="2013-02" db="EMBL/GenBank/DDBJ databases">
        <title>The complete genome sequence of Corynebacterium callunae DSM 20147.</title>
        <authorList>
            <person name="Ruckert C."/>
            <person name="Albersmeier A."/>
            <person name="Kalinowski J."/>
        </authorList>
    </citation>
    <scope>NUCLEOTIDE SEQUENCE [LARGE SCALE GENOMIC DNA]</scope>
    <source>
        <strain evidence="2 3">DSM 20147</strain>
    </source>
</reference>
<feature type="transmembrane region" description="Helical" evidence="1">
    <location>
        <begin position="96"/>
        <end position="113"/>
    </location>
</feature>
<gene>
    <name evidence="2" type="ORF">H924_06970</name>
</gene>
<dbReference type="RefSeq" id="WP_015651269.1">
    <property type="nucleotide sequence ID" value="NC_020506.1"/>
</dbReference>
<keyword evidence="1" id="KW-0812">Transmembrane</keyword>
<dbReference type="KEGG" id="ccn:H924_06970"/>
<dbReference type="AlphaFoldDB" id="M1UYY0"/>
<dbReference type="Proteomes" id="UP000011760">
    <property type="component" value="Chromosome"/>
</dbReference>
<evidence type="ECO:0000313" key="3">
    <source>
        <dbReference type="Proteomes" id="UP000011760"/>
    </source>
</evidence>